<keyword evidence="7 10" id="KW-0472">Membrane</keyword>
<dbReference type="SUPFAM" id="SSF48317">
    <property type="entry name" value="Acid phosphatase/Vanadium-dependent haloperoxidase"/>
    <property type="match status" value="1"/>
</dbReference>
<dbReference type="KEGG" id="lsx:H8B22_01665"/>
<feature type="domain" description="Phosphatidic acid phosphatase type 2/haloperoxidase" evidence="11">
    <location>
        <begin position="99"/>
        <end position="208"/>
    </location>
</feature>
<dbReference type="Proteomes" id="UP000516018">
    <property type="component" value="Chromosome"/>
</dbReference>
<dbReference type="Pfam" id="PF01569">
    <property type="entry name" value="PAP2"/>
    <property type="match status" value="1"/>
</dbReference>
<feature type="transmembrane region" description="Helical" evidence="10">
    <location>
        <begin position="166"/>
        <end position="187"/>
    </location>
</feature>
<keyword evidence="13" id="KW-1185">Reference proteome</keyword>
<feature type="transmembrane region" description="Helical" evidence="10">
    <location>
        <begin position="193"/>
        <end position="212"/>
    </location>
</feature>
<evidence type="ECO:0000256" key="3">
    <source>
        <dbReference type="ARBA" id="ARBA00022475"/>
    </source>
</evidence>
<dbReference type="AlphaFoldDB" id="A0A7H0G180"/>
<evidence type="ECO:0000256" key="6">
    <source>
        <dbReference type="ARBA" id="ARBA00022989"/>
    </source>
</evidence>
<name>A0A7H0G180_9GAMM</name>
<dbReference type="Gene3D" id="1.20.144.10">
    <property type="entry name" value="Phosphatidic acid phosphatase type 2/haloperoxidase"/>
    <property type="match status" value="2"/>
</dbReference>
<evidence type="ECO:0000256" key="2">
    <source>
        <dbReference type="ARBA" id="ARBA00012374"/>
    </source>
</evidence>
<dbReference type="EC" id="3.6.1.27" evidence="2"/>
<evidence type="ECO:0000256" key="4">
    <source>
        <dbReference type="ARBA" id="ARBA00022692"/>
    </source>
</evidence>
<protein>
    <recommendedName>
        <fullName evidence="2">undecaprenyl-diphosphate phosphatase</fullName>
        <ecNumber evidence="2">3.6.1.27</ecNumber>
    </recommendedName>
    <alternativeName>
        <fullName evidence="8">Undecaprenyl pyrophosphate phosphatase</fullName>
    </alternativeName>
</protein>
<evidence type="ECO:0000256" key="9">
    <source>
        <dbReference type="ARBA" id="ARBA00047594"/>
    </source>
</evidence>
<organism evidence="12 13">
    <name type="scientific">Agrilutibacter terrestris</name>
    <dbReference type="NCBI Taxonomy" id="2865112"/>
    <lineage>
        <taxon>Bacteria</taxon>
        <taxon>Pseudomonadati</taxon>
        <taxon>Pseudomonadota</taxon>
        <taxon>Gammaproteobacteria</taxon>
        <taxon>Lysobacterales</taxon>
        <taxon>Lysobacteraceae</taxon>
        <taxon>Agrilutibacter</taxon>
    </lineage>
</organism>
<dbReference type="PANTHER" id="PTHR14969:SF62">
    <property type="entry name" value="DECAPRENYLPHOSPHORYL-5-PHOSPHORIBOSE PHOSPHATASE RV3807C-RELATED"/>
    <property type="match status" value="1"/>
</dbReference>
<evidence type="ECO:0000259" key="11">
    <source>
        <dbReference type="SMART" id="SM00014"/>
    </source>
</evidence>
<dbReference type="CDD" id="cd03392">
    <property type="entry name" value="PAP2_like_2"/>
    <property type="match status" value="1"/>
</dbReference>
<comment type="catalytic activity">
    <reaction evidence="9">
        <text>di-trans,octa-cis-undecaprenyl diphosphate + H2O = di-trans,octa-cis-undecaprenyl phosphate + phosphate + H(+)</text>
        <dbReference type="Rhea" id="RHEA:28094"/>
        <dbReference type="ChEBI" id="CHEBI:15377"/>
        <dbReference type="ChEBI" id="CHEBI:15378"/>
        <dbReference type="ChEBI" id="CHEBI:43474"/>
        <dbReference type="ChEBI" id="CHEBI:58405"/>
        <dbReference type="ChEBI" id="CHEBI:60392"/>
        <dbReference type="EC" id="3.6.1.27"/>
    </reaction>
</comment>
<evidence type="ECO:0000256" key="5">
    <source>
        <dbReference type="ARBA" id="ARBA00022801"/>
    </source>
</evidence>
<evidence type="ECO:0000256" key="8">
    <source>
        <dbReference type="ARBA" id="ARBA00032707"/>
    </source>
</evidence>
<dbReference type="InterPro" id="IPR000326">
    <property type="entry name" value="PAP2/HPO"/>
</dbReference>
<dbReference type="RefSeq" id="WP_187713480.1">
    <property type="nucleotide sequence ID" value="NZ_CP060820.1"/>
</dbReference>
<feature type="transmembrane region" description="Helical" evidence="10">
    <location>
        <begin position="140"/>
        <end position="159"/>
    </location>
</feature>
<proteinExistence type="predicted"/>
<evidence type="ECO:0000256" key="10">
    <source>
        <dbReference type="SAM" id="Phobius"/>
    </source>
</evidence>
<feature type="transmembrane region" description="Helical" evidence="10">
    <location>
        <begin position="99"/>
        <end position="120"/>
    </location>
</feature>
<keyword evidence="3" id="KW-1003">Cell membrane</keyword>
<dbReference type="PANTHER" id="PTHR14969">
    <property type="entry name" value="SPHINGOSINE-1-PHOSPHATE PHOSPHOHYDROLASE"/>
    <property type="match status" value="1"/>
</dbReference>
<dbReference type="GO" id="GO:0050380">
    <property type="term" value="F:undecaprenyl-diphosphatase activity"/>
    <property type="evidence" value="ECO:0007669"/>
    <property type="project" value="UniProtKB-EC"/>
</dbReference>
<reference evidence="12 13" key="1">
    <citation type="submission" date="2020-08" db="EMBL/GenBank/DDBJ databases">
        <title>Lysobacter sp. II4 sp. nov., isolated from soil.</title>
        <authorList>
            <person name="Woo C.Y."/>
            <person name="Kim J."/>
        </authorList>
    </citation>
    <scope>NUCLEOTIDE SEQUENCE [LARGE SCALE GENOMIC DNA]</scope>
    <source>
        <strain evidence="12 13">II4</strain>
    </source>
</reference>
<keyword evidence="5" id="KW-0378">Hydrolase</keyword>
<feature type="transmembrane region" description="Helical" evidence="10">
    <location>
        <begin position="74"/>
        <end position="92"/>
    </location>
</feature>
<comment type="subcellular location">
    <subcellularLocation>
        <location evidence="1">Cell membrane</location>
        <topology evidence="1">Multi-pass membrane protein</topology>
    </subcellularLocation>
</comment>
<accession>A0A7H0G180</accession>
<dbReference type="GO" id="GO:0005886">
    <property type="term" value="C:plasma membrane"/>
    <property type="evidence" value="ECO:0007669"/>
    <property type="project" value="UniProtKB-SubCell"/>
</dbReference>
<dbReference type="EMBL" id="CP060820">
    <property type="protein sequence ID" value="QNP42046.1"/>
    <property type="molecule type" value="Genomic_DNA"/>
</dbReference>
<evidence type="ECO:0000256" key="1">
    <source>
        <dbReference type="ARBA" id="ARBA00004651"/>
    </source>
</evidence>
<sequence>MQEARFGAAFFRRYRLRLLLLFIAVLLPLWGFAEIADEVREAEAFPFDAPILLIAHRMAREGFDQVFLLFSQLGYQWGVVPFDILLVLVLAIRRHAREALFTGVALGGSALLNLAAKQLFARDRPSLWESIAPETTYSFPSGHAMGSMTLAWVCALLAWRTPWRWPVAFAAFAFTALVGLSRVYLGVHYPSDILAGWAAASVWAGCSFFLVFQHQRRPWQQQDVPTAESVVR</sequence>
<keyword evidence="6 10" id="KW-1133">Transmembrane helix</keyword>
<evidence type="ECO:0000313" key="13">
    <source>
        <dbReference type="Proteomes" id="UP000516018"/>
    </source>
</evidence>
<evidence type="ECO:0000313" key="12">
    <source>
        <dbReference type="EMBL" id="QNP42046.1"/>
    </source>
</evidence>
<evidence type="ECO:0000256" key="7">
    <source>
        <dbReference type="ARBA" id="ARBA00023136"/>
    </source>
</evidence>
<dbReference type="SMART" id="SM00014">
    <property type="entry name" value="acidPPc"/>
    <property type="match status" value="1"/>
</dbReference>
<dbReference type="InterPro" id="IPR036938">
    <property type="entry name" value="PAP2/HPO_sf"/>
</dbReference>
<gene>
    <name evidence="12" type="ORF">H8B22_01665</name>
</gene>
<keyword evidence="4 10" id="KW-0812">Transmembrane</keyword>